<gene>
    <name evidence="5" type="ORF">DF182_02035</name>
</gene>
<dbReference type="RefSeq" id="WP_113614019.1">
    <property type="nucleotide sequence ID" value="NZ_QFFJ01000001.1"/>
</dbReference>
<dbReference type="Proteomes" id="UP000253410">
    <property type="component" value="Unassembled WGS sequence"/>
</dbReference>
<dbReference type="InterPro" id="IPR055066">
    <property type="entry name" value="AASDHPPT_N"/>
</dbReference>
<dbReference type="GO" id="GO:0000287">
    <property type="term" value="F:magnesium ion binding"/>
    <property type="evidence" value="ECO:0007669"/>
    <property type="project" value="InterPro"/>
</dbReference>
<evidence type="ECO:0000259" key="3">
    <source>
        <dbReference type="Pfam" id="PF01648"/>
    </source>
</evidence>
<comment type="similarity">
    <text evidence="1">Belongs to the P-Pant transferase superfamily. Gsp/Sfp/HetI/AcpT family.</text>
</comment>
<proteinExistence type="inferred from homology"/>
<dbReference type="SUPFAM" id="SSF56214">
    <property type="entry name" value="4'-phosphopantetheinyl transferase"/>
    <property type="match status" value="2"/>
</dbReference>
<sequence>MEVRVYYASFDTPLSAGRFSRLLEQLPEDKQQQVLRYKRWQDAHASLLGKHLLLQACSESGYPADLRLLQYTVAGRPYMPEYPDFNISHSGNMVVCALAANGRIGVDIEKRGSIDIMDFKDQFTMEEWKLVMSAEDPVWQFYEFWTIKEAVAKANGVGIVDLPSVHILSESLVRLHGFMWTLTPLLLHNAYAGHIATESIPSVSIRDVVFD</sequence>
<dbReference type="InterPro" id="IPR008278">
    <property type="entry name" value="4-PPantetheinyl_Trfase_dom"/>
</dbReference>
<dbReference type="PANTHER" id="PTHR12215">
    <property type="entry name" value="PHOSPHOPANTETHEINE TRANSFERASE"/>
    <property type="match status" value="1"/>
</dbReference>
<evidence type="ECO:0000256" key="1">
    <source>
        <dbReference type="ARBA" id="ARBA00010990"/>
    </source>
</evidence>
<protein>
    <submittedName>
        <fullName evidence="5">Uncharacterized protein</fullName>
    </submittedName>
</protein>
<dbReference type="EMBL" id="QFFJ01000001">
    <property type="protein sequence ID" value="RBL91423.1"/>
    <property type="molecule type" value="Genomic_DNA"/>
</dbReference>
<comment type="caution">
    <text evidence="5">The sequence shown here is derived from an EMBL/GenBank/DDBJ whole genome shotgun (WGS) entry which is preliminary data.</text>
</comment>
<organism evidence="5 6">
    <name type="scientific">Chitinophaga flava</name>
    <dbReference type="NCBI Taxonomy" id="2259036"/>
    <lineage>
        <taxon>Bacteria</taxon>
        <taxon>Pseudomonadati</taxon>
        <taxon>Bacteroidota</taxon>
        <taxon>Chitinophagia</taxon>
        <taxon>Chitinophagales</taxon>
        <taxon>Chitinophagaceae</taxon>
        <taxon>Chitinophaga</taxon>
    </lineage>
</organism>
<dbReference type="GO" id="GO:0005829">
    <property type="term" value="C:cytosol"/>
    <property type="evidence" value="ECO:0007669"/>
    <property type="project" value="TreeGrafter"/>
</dbReference>
<dbReference type="GO" id="GO:0008897">
    <property type="term" value="F:holo-[acyl-carrier-protein] synthase activity"/>
    <property type="evidence" value="ECO:0007669"/>
    <property type="project" value="InterPro"/>
</dbReference>
<dbReference type="OrthoDB" id="9808281at2"/>
<dbReference type="GO" id="GO:0019878">
    <property type="term" value="P:lysine biosynthetic process via aminoadipic acid"/>
    <property type="evidence" value="ECO:0007669"/>
    <property type="project" value="TreeGrafter"/>
</dbReference>
<dbReference type="Pfam" id="PF22624">
    <property type="entry name" value="AASDHPPT_N"/>
    <property type="match status" value="1"/>
</dbReference>
<feature type="domain" description="4'-phosphopantetheinyl transferase" evidence="3">
    <location>
        <begin position="103"/>
        <end position="168"/>
    </location>
</feature>
<dbReference type="Gene3D" id="3.90.470.20">
    <property type="entry name" value="4'-phosphopantetheinyl transferase domain"/>
    <property type="match status" value="2"/>
</dbReference>
<evidence type="ECO:0000313" key="6">
    <source>
        <dbReference type="Proteomes" id="UP000253410"/>
    </source>
</evidence>
<name>A0A365XYL1_9BACT</name>
<dbReference type="PANTHER" id="PTHR12215:SF10">
    <property type="entry name" value="L-AMINOADIPATE-SEMIALDEHYDE DEHYDROGENASE-PHOSPHOPANTETHEINYL TRANSFERASE"/>
    <property type="match status" value="1"/>
</dbReference>
<evidence type="ECO:0000256" key="2">
    <source>
        <dbReference type="ARBA" id="ARBA00022679"/>
    </source>
</evidence>
<dbReference type="AlphaFoldDB" id="A0A365XYL1"/>
<evidence type="ECO:0000259" key="4">
    <source>
        <dbReference type="Pfam" id="PF22624"/>
    </source>
</evidence>
<dbReference type="InterPro" id="IPR037143">
    <property type="entry name" value="4-PPantetheinyl_Trfase_dom_sf"/>
</dbReference>
<dbReference type="InterPro" id="IPR050559">
    <property type="entry name" value="P-Pant_transferase_sf"/>
</dbReference>
<evidence type="ECO:0000313" key="5">
    <source>
        <dbReference type="EMBL" id="RBL91423.1"/>
    </source>
</evidence>
<keyword evidence="6" id="KW-1185">Reference proteome</keyword>
<feature type="domain" description="4'-phosphopantetheinyl transferase N-terminal" evidence="4">
    <location>
        <begin position="18"/>
        <end position="97"/>
    </location>
</feature>
<accession>A0A365XYL1</accession>
<reference evidence="5 6" key="1">
    <citation type="submission" date="2018-05" db="EMBL/GenBank/DDBJ databases">
        <title>Chitinophaga sp. K3CV102501T nov., isolated from isolated from a monsoon evergreen broad-leaved forest soil.</title>
        <authorList>
            <person name="Lv Y."/>
        </authorList>
    </citation>
    <scope>NUCLEOTIDE SEQUENCE [LARGE SCALE GENOMIC DNA]</scope>
    <source>
        <strain evidence="5 6">GDMCC 1.1325</strain>
    </source>
</reference>
<keyword evidence="2" id="KW-0808">Transferase</keyword>
<dbReference type="Pfam" id="PF01648">
    <property type="entry name" value="ACPS"/>
    <property type="match status" value="1"/>
</dbReference>